<dbReference type="EMBL" id="JAACJK010000219">
    <property type="protein sequence ID" value="KAF5317357.1"/>
    <property type="molecule type" value="Genomic_DNA"/>
</dbReference>
<dbReference type="AlphaFoldDB" id="A0A8H5B6C4"/>
<evidence type="ECO:0000313" key="4">
    <source>
        <dbReference type="Proteomes" id="UP000541558"/>
    </source>
</evidence>
<evidence type="ECO:0000256" key="2">
    <source>
        <dbReference type="SAM" id="MobiDB-lite"/>
    </source>
</evidence>
<feature type="coiled-coil region" evidence="1">
    <location>
        <begin position="130"/>
        <end position="157"/>
    </location>
</feature>
<dbReference type="OrthoDB" id="3222645at2759"/>
<feature type="region of interest" description="Disordered" evidence="2">
    <location>
        <begin position="14"/>
        <end position="109"/>
    </location>
</feature>
<evidence type="ECO:0000256" key="1">
    <source>
        <dbReference type="SAM" id="Coils"/>
    </source>
</evidence>
<reference evidence="3 4" key="1">
    <citation type="journal article" date="2020" name="ISME J.">
        <title>Uncovering the hidden diversity of litter-decomposition mechanisms in mushroom-forming fungi.</title>
        <authorList>
            <person name="Floudas D."/>
            <person name="Bentzer J."/>
            <person name="Ahren D."/>
            <person name="Johansson T."/>
            <person name="Persson P."/>
            <person name="Tunlid A."/>
        </authorList>
    </citation>
    <scope>NUCLEOTIDE SEQUENCE [LARGE SCALE GENOMIC DNA]</scope>
    <source>
        <strain evidence="3 4">CBS 175.51</strain>
    </source>
</reference>
<evidence type="ECO:0000313" key="3">
    <source>
        <dbReference type="EMBL" id="KAF5317357.1"/>
    </source>
</evidence>
<gene>
    <name evidence="3" type="ORF">D9611_003538</name>
</gene>
<organism evidence="3 4">
    <name type="scientific">Ephemerocybe angulata</name>
    <dbReference type="NCBI Taxonomy" id="980116"/>
    <lineage>
        <taxon>Eukaryota</taxon>
        <taxon>Fungi</taxon>
        <taxon>Dikarya</taxon>
        <taxon>Basidiomycota</taxon>
        <taxon>Agaricomycotina</taxon>
        <taxon>Agaricomycetes</taxon>
        <taxon>Agaricomycetidae</taxon>
        <taxon>Agaricales</taxon>
        <taxon>Agaricineae</taxon>
        <taxon>Psathyrellaceae</taxon>
        <taxon>Ephemerocybe</taxon>
    </lineage>
</organism>
<feature type="compositionally biased region" description="Basic and acidic residues" evidence="2">
    <location>
        <begin position="55"/>
        <end position="97"/>
    </location>
</feature>
<protein>
    <submittedName>
        <fullName evidence="3">Uncharacterized protein</fullName>
    </submittedName>
</protein>
<sequence length="467" mass="50543">MGFGDIIEPILAFFTPSPAKRKAPDDGFEDDIPGAYDSPRRYNRRQAGFSTSYADEQRERDAKRTRRDESSSNRPNHDARQKLNIEGADRSQYDAQRRPYRPMPTKLPISTSSTIRLSTFPKPSDIQTSTSSAERRLATLTDENATLQAQLSALQSELSTRTDELERVQTDLRKTKALLASRTTELSAAQAFMTTADSVSVAEVIQLVERLNDDMYQIAAAMGNAVLDAQGAPSAPQKDVEAAQKMVVGGWGEGVVARLCADVQGEAESTLLFESLVQNALVDLCAGVVRSLALGHPEAEKYVRGVWEGIRKSTDPAVAKNWLAITTKNSALKSGPIRAASTTSLLQNLFIIATGSALSPAGLEEKLSLLVKTAVHVREIVNTGVLSALIDFVVPSRGSMYDPVKMADAYEVPPKARRRATASGKEKIFCTTALGVMCLPLKGAANRRPELVLKPKVLVPSTLEGGA</sequence>
<name>A0A8H5B6C4_9AGAR</name>
<dbReference type="Proteomes" id="UP000541558">
    <property type="component" value="Unassembled WGS sequence"/>
</dbReference>
<comment type="caution">
    <text evidence="3">The sequence shown here is derived from an EMBL/GenBank/DDBJ whole genome shotgun (WGS) entry which is preliminary data.</text>
</comment>
<keyword evidence="4" id="KW-1185">Reference proteome</keyword>
<accession>A0A8H5B6C4</accession>
<keyword evidence="1" id="KW-0175">Coiled coil</keyword>
<proteinExistence type="predicted"/>